<dbReference type="Gene3D" id="1.10.1370.30">
    <property type="match status" value="1"/>
</dbReference>
<keyword evidence="2 6" id="KW-0479">Metal-binding</keyword>
<sequence length="255" mass="30114">IENELMDLVTKKGKAAGGYCTYIPNYKAPFIFSNFNQTSDDIDVLTHEAGHAFQLYMSTWIDMPEINFPTFESCEIHSMSMEFITWPWMDLFFKEDTEKYKFIHLGSAIKFIPYGIVVDEFQHHIYENPNMTKEERKNTWRNLEKKYLPHKNYKGCDFLEKGTWWFKQGHIFKNPFYYIDYTLAQICALQFWKKIREDKEKGWQDYLDICKVGGTKSFLEIVKIGNLISPFEDGCVESVIGSIENWLDSVDDKSL</sequence>
<keyword evidence="3 6" id="KW-0378">Hydrolase</keyword>
<evidence type="ECO:0000256" key="4">
    <source>
        <dbReference type="ARBA" id="ARBA00022833"/>
    </source>
</evidence>
<dbReference type="GO" id="GO:0006508">
    <property type="term" value="P:proteolysis"/>
    <property type="evidence" value="ECO:0007669"/>
    <property type="project" value="UniProtKB-KW"/>
</dbReference>
<keyword evidence="1 6" id="KW-0645">Protease</keyword>
<evidence type="ECO:0000256" key="5">
    <source>
        <dbReference type="ARBA" id="ARBA00023049"/>
    </source>
</evidence>
<evidence type="ECO:0000313" key="8">
    <source>
        <dbReference type="EMBL" id="HJG97157.1"/>
    </source>
</evidence>
<dbReference type="EMBL" id="DYUB01000271">
    <property type="protein sequence ID" value="HJG97157.1"/>
    <property type="molecule type" value="Genomic_DNA"/>
</dbReference>
<evidence type="ECO:0000259" key="7">
    <source>
        <dbReference type="Pfam" id="PF01432"/>
    </source>
</evidence>
<name>A0A921N1E5_9FIRM</name>
<dbReference type="AlphaFoldDB" id="A0A921N1E5"/>
<dbReference type="InterPro" id="IPR001567">
    <property type="entry name" value="Pept_M3A_M3B_dom"/>
</dbReference>
<proteinExistence type="inferred from homology"/>
<evidence type="ECO:0000256" key="2">
    <source>
        <dbReference type="ARBA" id="ARBA00022723"/>
    </source>
</evidence>
<feature type="domain" description="Peptidase M3A/M3B catalytic" evidence="7">
    <location>
        <begin position="2"/>
        <end position="224"/>
    </location>
</feature>
<evidence type="ECO:0000256" key="3">
    <source>
        <dbReference type="ARBA" id="ARBA00022801"/>
    </source>
</evidence>
<comment type="caution">
    <text evidence="8">The sequence shown here is derived from an EMBL/GenBank/DDBJ whole genome shotgun (WGS) entry which is preliminary data.</text>
</comment>
<evidence type="ECO:0000256" key="1">
    <source>
        <dbReference type="ARBA" id="ARBA00022670"/>
    </source>
</evidence>
<keyword evidence="5 6" id="KW-0482">Metalloprotease</keyword>
<reference evidence="8" key="2">
    <citation type="submission" date="2021-09" db="EMBL/GenBank/DDBJ databases">
        <authorList>
            <person name="Gilroy R."/>
        </authorList>
    </citation>
    <scope>NUCLEOTIDE SEQUENCE</scope>
    <source>
        <strain evidence="8">1277</strain>
    </source>
</reference>
<evidence type="ECO:0000313" key="9">
    <source>
        <dbReference type="Proteomes" id="UP000776700"/>
    </source>
</evidence>
<comment type="cofactor">
    <cofactor evidence="6">
        <name>Zn(2+)</name>
        <dbReference type="ChEBI" id="CHEBI:29105"/>
    </cofactor>
    <text evidence="6">Binds 1 zinc ion.</text>
</comment>
<dbReference type="GO" id="GO:0046872">
    <property type="term" value="F:metal ion binding"/>
    <property type="evidence" value="ECO:0007669"/>
    <property type="project" value="UniProtKB-UniRule"/>
</dbReference>
<gene>
    <name evidence="8" type="ORF">K8V90_08665</name>
</gene>
<dbReference type="GO" id="GO:0004222">
    <property type="term" value="F:metalloendopeptidase activity"/>
    <property type="evidence" value="ECO:0007669"/>
    <property type="project" value="InterPro"/>
</dbReference>
<feature type="non-terminal residue" evidence="8">
    <location>
        <position position="1"/>
    </location>
</feature>
<protein>
    <submittedName>
        <fullName evidence="8">M3 family metallopeptidase</fullName>
    </submittedName>
</protein>
<keyword evidence="4 6" id="KW-0862">Zinc</keyword>
<dbReference type="Proteomes" id="UP000776700">
    <property type="component" value="Unassembled WGS sequence"/>
</dbReference>
<comment type="similarity">
    <text evidence="6">Belongs to the peptidase M3 family.</text>
</comment>
<organism evidence="8 9">
    <name type="scientific">Romboutsia timonensis</name>
    <dbReference type="NCBI Taxonomy" id="1776391"/>
    <lineage>
        <taxon>Bacteria</taxon>
        <taxon>Bacillati</taxon>
        <taxon>Bacillota</taxon>
        <taxon>Clostridia</taxon>
        <taxon>Peptostreptococcales</taxon>
        <taxon>Peptostreptococcaceae</taxon>
        <taxon>Romboutsia</taxon>
    </lineage>
</organism>
<dbReference type="SUPFAM" id="SSF55486">
    <property type="entry name" value="Metalloproteases ('zincins'), catalytic domain"/>
    <property type="match status" value="1"/>
</dbReference>
<reference evidence="8" key="1">
    <citation type="journal article" date="2021" name="PeerJ">
        <title>Extensive microbial diversity within the chicken gut microbiome revealed by metagenomics and culture.</title>
        <authorList>
            <person name="Gilroy R."/>
            <person name="Ravi A."/>
            <person name="Getino M."/>
            <person name="Pursley I."/>
            <person name="Horton D.L."/>
            <person name="Alikhan N.F."/>
            <person name="Baker D."/>
            <person name="Gharbi K."/>
            <person name="Hall N."/>
            <person name="Watson M."/>
            <person name="Adriaenssens E.M."/>
            <person name="Foster-Nyarko E."/>
            <person name="Jarju S."/>
            <person name="Secka A."/>
            <person name="Antonio M."/>
            <person name="Oren A."/>
            <person name="Chaudhuri R.R."/>
            <person name="La Ragione R."/>
            <person name="Hildebrand F."/>
            <person name="Pallen M.J."/>
        </authorList>
    </citation>
    <scope>NUCLEOTIDE SEQUENCE</scope>
    <source>
        <strain evidence="8">1277</strain>
    </source>
</reference>
<dbReference type="Pfam" id="PF01432">
    <property type="entry name" value="Peptidase_M3"/>
    <property type="match status" value="1"/>
</dbReference>
<accession>A0A921N1E5</accession>
<evidence type="ECO:0000256" key="6">
    <source>
        <dbReference type="RuleBase" id="RU003435"/>
    </source>
</evidence>